<sequence length="284" mass="32079">MKKYAFLNLLLFTLLVTDFQVFAQQIEMPQASPSAKIAQKVGLTDVTVSYSRPSKKGRKIFGELVPYGAIWRTGANGATVLSFSTDVKIQGKDVPKGQYALYSIPDKKSWTIILSKNTKLWGAIGYNPEEDLIRFDVTPTKTKKEYETFEISFTNMTDKGADLMMAWDQTSASFHISMDSDPIVMAQIKEYVLDQDTDNPSLLYEASSYYLNTGRDLNKAYEWIQESVQTDPKYWAYHLKAKIEVALGLKTEAIESAKESIDLAEEAQNPDYVGLNERLIQSLK</sequence>
<proteinExistence type="predicted"/>
<dbReference type="InterPro" id="IPR021314">
    <property type="entry name" value="DUF2911"/>
</dbReference>
<organism evidence="2 3">
    <name type="scientific">Algoriphagus halophilus</name>
    <dbReference type="NCBI Taxonomy" id="226505"/>
    <lineage>
        <taxon>Bacteria</taxon>
        <taxon>Pseudomonadati</taxon>
        <taxon>Bacteroidota</taxon>
        <taxon>Cytophagia</taxon>
        <taxon>Cytophagales</taxon>
        <taxon>Cyclobacteriaceae</taxon>
        <taxon>Algoriphagus</taxon>
    </lineage>
</organism>
<evidence type="ECO:0000256" key="1">
    <source>
        <dbReference type="SAM" id="SignalP"/>
    </source>
</evidence>
<protein>
    <recommendedName>
        <fullName evidence="4">DUF2911 domain-containing protein</fullName>
    </recommendedName>
</protein>
<dbReference type="AlphaFoldDB" id="A0A1N6DPI6"/>
<keyword evidence="3" id="KW-1185">Reference proteome</keyword>
<feature type="chain" id="PRO_5012432805" description="DUF2911 domain-containing protein" evidence="1">
    <location>
        <begin position="24"/>
        <end position="284"/>
    </location>
</feature>
<name>A0A1N6DPI6_9BACT</name>
<evidence type="ECO:0000313" key="3">
    <source>
        <dbReference type="Proteomes" id="UP000185221"/>
    </source>
</evidence>
<dbReference type="Pfam" id="PF11138">
    <property type="entry name" value="DUF2911"/>
    <property type="match status" value="1"/>
</dbReference>
<keyword evidence="1" id="KW-0732">Signal</keyword>
<dbReference type="STRING" id="226505.SAMN05444394_1227"/>
<reference evidence="3" key="1">
    <citation type="submission" date="2016-11" db="EMBL/GenBank/DDBJ databases">
        <authorList>
            <person name="Varghese N."/>
            <person name="Submissions S."/>
        </authorList>
    </citation>
    <scope>NUCLEOTIDE SEQUENCE [LARGE SCALE GENOMIC DNA]</scope>
    <source>
        <strain evidence="3">DSM 15292</strain>
    </source>
</reference>
<accession>A0A1N6DPI6</accession>
<evidence type="ECO:0000313" key="2">
    <source>
        <dbReference type="EMBL" id="SIN72656.1"/>
    </source>
</evidence>
<dbReference type="Proteomes" id="UP000185221">
    <property type="component" value="Unassembled WGS sequence"/>
</dbReference>
<feature type="signal peptide" evidence="1">
    <location>
        <begin position="1"/>
        <end position="23"/>
    </location>
</feature>
<dbReference type="SUPFAM" id="SSF48452">
    <property type="entry name" value="TPR-like"/>
    <property type="match status" value="1"/>
</dbReference>
<gene>
    <name evidence="2" type="ORF">SAMN05444394_1227</name>
</gene>
<evidence type="ECO:0008006" key="4">
    <source>
        <dbReference type="Google" id="ProtNLM"/>
    </source>
</evidence>
<dbReference type="OrthoDB" id="978542at2"/>
<dbReference type="InterPro" id="IPR011990">
    <property type="entry name" value="TPR-like_helical_dom_sf"/>
</dbReference>
<dbReference type="Gene3D" id="1.25.40.10">
    <property type="entry name" value="Tetratricopeptide repeat domain"/>
    <property type="match status" value="1"/>
</dbReference>
<dbReference type="EMBL" id="FSRC01000001">
    <property type="protein sequence ID" value="SIN72656.1"/>
    <property type="molecule type" value="Genomic_DNA"/>
</dbReference>